<feature type="transmembrane region" description="Helical" evidence="1">
    <location>
        <begin position="438"/>
        <end position="466"/>
    </location>
</feature>
<keyword evidence="4" id="KW-1185">Reference proteome</keyword>
<comment type="caution">
    <text evidence="3">The sequence shown here is derived from an EMBL/GenBank/DDBJ whole genome shotgun (WGS) entry which is preliminary data.</text>
</comment>
<gene>
    <name evidence="3" type="ORF">Poli38472_004503</name>
</gene>
<feature type="signal peptide" evidence="2">
    <location>
        <begin position="1"/>
        <end position="24"/>
    </location>
</feature>
<keyword evidence="1" id="KW-0812">Transmembrane</keyword>
<dbReference type="Proteomes" id="UP000794436">
    <property type="component" value="Unassembled WGS sequence"/>
</dbReference>
<feature type="transmembrane region" description="Helical" evidence="1">
    <location>
        <begin position="355"/>
        <end position="376"/>
    </location>
</feature>
<sequence>MPPLGKRALSVRKLILFVLNVASTALTLLTGLRENPVITTIGGRYDAIRSRLRDGLLSYDIVRDDVVQIDKLPDLVEAGDSYRFISAPRRSPANLAEDRSTCRRVNSMNVTVMTVNYDDFWGYGPRRTQVFLFSISAKRCGVLNLKPKWVDNCMKDRQGNATQCHEYILENFDALSKRQVIQAGAEKDFGEVGVPFLKCMGRPERSFVFNADLMVQQSFWAGGSYHIEIQTSDCRAKPLIRDADWLWGLFQVEQVDQAANVLLALPHTGWFAEIVTFLFGIVSITMIGVGIVAIFMQSRAVTYLPAALRKTREHKVAKVLAPFMPISTLLAESENSIITFKGSIIMASDIWMNHWLYITMSVLDAVVNIRTTYIVMNMGTWMLGKKGNFENFIFFCSALTRITWLMCFIHTLIRLFFKFVLRSLRAMKVMKVVVRDRIEWYMDATALFMSYKIYNLLLCVILYLMLKYHGGTTFMVGQPVKKQGNYGGTVSIAQFWQNEIICDFTVILAMLTASGLALSTILLLSKYRYIANNGVIRLLQQRYVIVGWDALTAAQILGMDPYDPDLADKNVGLTNCSIGSLLQMLYSSGPSGWVKLAGDYLFVDGGFSREPIIFRYPVKRAITMGLCQGNSRFSMYQKDVASNGTELASALTTQRITNVSPRKQTIDEEHSKTIEMDRTSLFDRRLRICTEGYVGKTLLVDISEPGSITKNLETGRREYVVRDALSYMTILDIKPLLNNEKKLNIQ</sequence>
<evidence type="ECO:0000313" key="3">
    <source>
        <dbReference type="EMBL" id="TMW59434.1"/>
    </source>
</evidence>
<keyword evidence="1" id="KW-0472">Membrane</keyword>
<protein>
    <submittedName>
        <fullName evidence="3">Uncharacterized protein</fullName>
    </submittedName>
</protein>
<accession>A0A8K1CAF6</accession>
<feature type="transmembrane region" description="Helical" evidence="1">
    <location>
        <begin position="504"/>
        <end position="524"/>
    </location>
</feature>
<evidence type="ECO:0000256" key="1">
    <source>
        <dbReference type="SAM" id="Phobius"/>
    </source>
</evidence>
<keyword evidence="2" id="KW-0732">Signal</keyword>
<organism evidence="3 4">
    <name type="scientific">Pythium oligandrum</name>
    <name type="common">Mycoparasitic fungus</name>
    <dbReference type="NCBI Taxonomy" id="41045"/>
    <lineage>
        <taxon>Eukaryota</taxon>
        <taxon>Sar</taxon>
        <taxon>Stramenopiles</taxon>
        <taxon>Oomycota</taxon>
        <taxon>Peronosporomycetes</taxon>
        <taxon>Pythiales</taxon>
        <taxon>Pythiaceae</taxon>
        <taxon>Pythium</taxon>
    </lineage>
</organism>
<dbReference type="OrthoDB" id="152055at2759"/>
<feature type="transmembrane region" description="Helical" evidence="1">
    <location>
        <begin position="270"/>
        <end position="295"/>
    </location>
</feature>
<name>A0A8K1CAF6_PYTOL</name>
<evidence type="ECO:0000256" key="2">
    <source>
        <dbReference type="SAM" id="SignalP"/>
    </source>
</evidence>
<evidence type="ECO:0000313" key="4">
    <source>
        <dbReference type="Proteomes" id="UP000794436"/>
    </source>
</evidence>
<dbReference type="AlphaFoldDB" id="A0A8K1CAF6"/>
<reference evidence="3" key="1">
    <citation type="submission" date="2019-03" db="EMBL/GenBank/DDBJ databases">
        <title>Long read genome sequence of the mycoparasitic Pythium oligandrum ATCC 38472 isolated from sugarbeet rhizosphere.</title>
        <authorList>
            <person name="Gaulin E."/>
        </authorList>
    </citation>
    <scope>NUCLEOTIDE SEQUENCE</scope>
    <source>
        <strain evidence="3">ATCC 38472_TT</strain>
    </source>
</reference>
<feature type="transmembrane region" description="Helical" evidence="1">
    <location>
        <begin position="392"/>
        <end position="417"/>
    </location>
</feature>
<dbReference type="EMBL" id="SPLM01000109">
    <property type="protein sequence ID" value="TMW59434.1"/>
    <property type="molecule type" value="Genomic_DNA"/>
</dbReference>
<keyword evidence="1" id="KW-1133">Transmembrane helix</keyword>
<proteinExistence type="predicted"/>
<feature type="chain" id="PRO_5035462172" evidence="2">
    <location>
        <begin position="25"/>
        <end position="746"/>
    </location>
</feature>